<dbReference type="AlphaFoldDB" id="A0A1T4JHW1"/>
<dbReference type="NCBIfam" id="TIGR03546">
    <property type="entry name" value="TIGR03546 family protein"/>
    <property type="match status" value="1"/>
</dbReference>
<dbReference type="Pfam" id="PF09835">
    <property type="entry name" value="DUF2062"/>
    <property type="match status" value="1"/>
</dbReference>
<sequence length="167" mass="18977">MLNYIINLLKALNSNSKPSQIANSFCIGLILGFMPKNNLLWYILLVFFAFVRINKTGYLIMILAGSLTASFLDPLFDTVGYAVLTFPKFQSFFMWLLDVPFVGFTKFNNTIVCGSLVLGILCYIPLFFIMLGIIHLWRKFIAPKFNDSKLLKTIYKLPLLGKIASKI</sequence>
<reference evidence="3 4" key="1">
    <citation type="submission" date="2017-02" db="EMBL/GenBank/DDBJ databases">
        <authorList>
            <person name="Peterson S.W."/>
        </authorList>
    </citation>
    <scope>NUCLEOTIDE SEQUENCE [LARGE SCALE GENOMIC DNA]</scope>
    <source>
        <strain evidence="3 4">ATCC BAA-908</strain>
    </source>
</reference>
<evidence type="ECO:0000313" key="4">
    <source>
        <dbReference type="Proteomes" id="UP000190423"/>
    </source>
</evidence>
<dbReference type="RefSeq" id="WP_078932130.1">
    <property type="nucleotide sequence ID" value="NZ_FUWG01000002.1"/>
</dbReference>
<keyword evidence="1" id="KW-1133">Transmembrane helix</keyword>
<dbReference type="InterPro" id="IPR019935">
    <property type="entry name" value="CHP03546"/>
</dbReference>
<organism evidence="3 4">
    <name type="scientific">Treponema porcinum</name>
    <dbReference type="NCBI Taxonomy" id="261392"/>
    <lineage>
        <taxon>Bacteria</taxon>
        <taxon>Pseudomonadati</taxon>
        <taxon>Spirochaetota</taxon>
        <taxon>Spirochaetia</taxon>
        <taxon>Spirochaetales</taxon>
        <taxon>Treponemataceae</taxon>
        <taxon>Treponema</taxon>
    </lineage>
</organism>
<protein>
    <submittedName>
        <fullName evidence="3">TIGR03546 family protein</fullName>
    </submittedName>
</protein>
<proteinExistence type="predicted"/>
<evidence type="ECO:0000256" key="1">
    <source>
        <dbReference type="SAM" id="Phobius"/>
    </source>
</evidence>
<name>A0A1T4JHW1_TREPO</name>
<dbReference type="Proteomes" id="UP000190423">
    <property type="component" value="Unassembled WGS sequence"/>
</dbReference>
<feature type="domain" description="DUF2062" evidence="2">
    <location>
        <begin position="8"/>
        <end position="139"/>
    </location>
</feature>
<feature type="transmembrane region" description="Helical" evidence="1">
    <location>
        <begin position="75"/>
        <end position="96"/>
    </location>
</feature>
<keyword evidence="1" id="KW-0812">Transmembrane</keyword>
<feature type="transmembrane region" description="Helical" evidence="1">
    <location>
        <begin position="39"/>
        <end position="63"/>
    </location>
</feature>
<keyword evidence="1" id="KW-0472">Membrane</keyword>
<dbReference type="EMBL" id="FUWG01000002">
    <property type="protein sequence ID" value="SJZ29711.1"/>
    <property type="molecule type" value="Genomic_DNA"/>
</dbReference>
<accession>A0A1T4JHW1</accession>
<dbReference type="InterPro" id="IPR018639">
    <property type="entry name" value="DUF2062"/>
</dbReference>
<dbReference type="STRING" id="261392.SAMN02745149_00215"/>
<dbReference type="GeneID" id="78315538"/>
<evidence type="ECO:0000313" key="3">
    <source>
        <dbReference type="EMBL" id="SJZ29711.1"/>
    </source>
</evidence>
<dbReference type="OrthoDB" id="370141at2"/>
<gene>
    <name evidence="3" type="ORF">SAMN02745149_00215</name>
</gene>
<feature type="transmembrane region" description="Helical" evidence="1">
    <location>
        <begin position="116"/>
        <end position="137"/>
    </location>
</feature>
<keyword evidence="4" id="KW-1185">Reference proteome</keyword>
<evidence type="ECO:0000259" key="2">
    <source>
        <dbReference type="Pfam" id="PF09835"/>
    </source>
</evidence>